<feature type="region of interest" description="Disordered" evidence="5">
    <location>
        <begin position="232"/>
        <end position="255"/>
    </location>
</feature>
<evidence type="ECO:0000256" key="3">
    <source>
        <dbReference type="ARBA" id="ARBA00022679"/>
    </source>
</evidence>
<dbReference type="Pfam" id="PF01555">
    <property type="entry name" value="N6_N4_Mtase"/>
    <property type="match status" value="1"/>
</dbReference>
<dbReference type="AlphaFoldDB" id="A0AB33AIS7"/>
<dbReference type="InterPro" id="IPR002941">
    <property type="entry name" value="DNA_methylase_N4/N6"/>
</dbReference>
<dbReference type="GO" id="GO:0005737">
    <property type="term" value="C:cytoplasm"/>
    <property type="evidence" value="ECO:0007669"/>
    <property type="project" value="TreeGrafter"/>
</dbReference>
<dbReference type="InterPro" id="IPR001091">
    <property type="entry name" value="RM_Methyltransferase"/>
</dbReference>
<dbReference type="GO" id="GO:0003677">
    <property type="term" value="F:DNA binding"/>
    <property type="evidence" value="ECO:0007669"/>
    <property type="project" value="InterPro"/>
</dbReference>
<reference evidence="7 8" key="1">
    <citation type="journal article" date="2013" name="Genome Announc.">
        <title>Complete Genome Sequence of Mycobacterium massiliense Clinical Strain Asan 50594, Belonging to the Type II Genotype.</title>
        <authorList>
            <person name="Kim B.J."/>
            <person name="Kim B.R."/>
            <person name="Hong S.H."/>
            <person name="Seok S.H."/>
            <person name="Kook Y.H."/>
            <person name="Kim B.J."/>
        </authorList>
    </citation>
    <scope>NUCLEOTIDE SEQUENCE [LARGE SCALE GENOMIC DNA]</scope>
    <source>
        <strain evidence="7 8">50594</strain>
    </source>
</reference>
<evidence type="ECO:0000313" key="7">
    <source>
        <dbReference type="EMBL" id="AGM31626.1"/>
    </source>
</evidence>
<keyword evidence="2 7" id="KW-0489">Methyltransferase</keyword>
<evidence type="ECO:0000256" key="2">
    <source>
        <dbReference type="ARBA" id="ARBA00022603"/>
    </source>
</evidence>
<sequence>MLSHSSTPEPYYRNDYVTLYHGDARELTEWLAADLLVTDPPYGRRWRSGSGLTNTDGHGRARKCHGGIAGDHDTATRDAALSAWGARPGIVFGDLLAPQPQTAVQCLIYAKAADAGIRGARGGFRRDVEAVYLTGPWPCAVGGRTSLLRSRSWVAGPSSPAFRYGHPHAKPLDLLEEILLTAPAGIVADPFAGSGTTLVAARNLGREAIGVEIDERHCETAARRLDQMCLQFDPPTAHGGRSGRDTDHLVERTPS</sequence>
<geneLocation type="plasmid" evidence="7 8">
    <name>1</name>
</geneLocation>
<dbReference type="KEGG" id="mabb:MASS_1p0066"/>
<dbReference type="REBASE" id="65521">
    <property type="entry name" value="M.Mab50594ORF66P"/>
</dbReference>
<dbReference type="Gene3D" id="3.40.50.150">
    <property type="entry name" value="Vaccinia Virus protein VP39"/>
    <property type="match status" value="1"/>
</dbReference>
<dbReference type="GO" id="GO:0032259">
    <property type="term" value="P:methylation"/>
    <property type="evidence" value="ECO:0007669"/>
    <property type="project" value="UniProtKB-KW"/>
</dbReference>
<evidence type="ECO:0000259" key="6">
    <source>
        <dbReference type="Pfam" id="PF01555"/>
    </source>
</evidence>
<dbReference type="InterPro" id="IPR002052">
    <property type="entry name" value="DNA_methylase_N6_adenine_CS"/>
</dbReference>
<feature type="compositionally biased region" description="Basic and acidic residues" evidence="5">
    <location>
        <begin position="242"/>
        <end position="255"/>
    </location>
</feature>
<organism evidence="7 8">
    <name type="scientific">Mycobacteroides abscessus subsp. bolletii 50594</name>
    <dbReference type="NCBI Taxonomy" id="1303024"/>
    <lineage>
        <taxon>Bacteria</taxon>
        <taxon>Bacillati</taxon>
        <taxon>Actinomycetota</taxon>
        <taxon>Actinomycetes</taxon>
        <taxon>Mycobacteriales</taxon>
        <taxon>Mycobacteriaceae</taxon>
        <taxon>Mycobacteroides</taxon>
        <taxon>Mycobacteroides abscessus</taxon>
    </lineage>
</organism>
<evidence type="ECO:0000256" key="4">
    <source>
        <dbReference type="RuleBase" id="RU362026"/>
    </source>
</evidence>
<evidence type="ECO:0000256" key="5">
    <source>
        <dbReference type="SAM" id="MobiDB-lite"/>
    </source>
</evidence>
<dbReference type="EMBL" id="CP004375">
    <property type="protein sequence ID" value="AGM31626.1"/>
    <property type="molecule type" value="Genomic_DNA"/>
</dbReference>
<feature type="domain" description="DNA methylase N-4/N-6" evidence="6">
    <location>
        <begin position="165"/>
        <end position="222"/>
    </location>
</feature>
<accession>A0AB33AIS7</accession>
<dbReference type="PROSITE" id="PS00092">
    <property type="entry name" value="N6_MTASE"/>
    <property type="match status" value="1"/>
</dbReference>
<proteinExistence type="inferred from homology"/>
<dbReference type="EC" id="2.1.1.-" evidence="4"/>
<dbReference type="PANTHER" id="PTHR13370:SF3">
    <property type="entry name" value="TRNA (GUANINE(10)-N2)-METHYLTRANSFERASE HOMOLOG"/>
    <property type="match status" value="1"/>
</dbReference>
<protein>
    <recommendedName>
        <fullName evidence="4">Methyltransferase</fullName>
        <ecNumber evidence="4">2.1.1.-</ecNumber>
    </recommendedName>
</protein>
<dbReference type="SUPFAM" id="SSF53335">
    <property type="entry name" value="S-adenosyl-L-methionine-dependent methyltransferases"/>
    <property type="match status" value="1"/>
</dbReference>
<dbReference type="GO" id="GO:0008170">
    <property type="term" value="F:N-methyltransferase activity"/>
    <property type="evidence" value="ECO:0007669"/>
    <property type="project" value="InterPro"/>
</dbReference>
<keyword evidence="3" id="KW-0808">Transferase</keyword>
<dbReference type="PRINTS" id="PR00508">
    <property type="entry name" value="S21N4MTFRASE"/>
</dbReference>
<dbReference type="InterPro" id="IPR029063">
    <property type="entry name" value="SAM-dependent_MTases_sf"/>
</dbReference>
<gene>
    <name evidence="7" type="ORF">MASS_1p0066</name>
</gene>
<comment type="similarity">
    <text evidence="1 4">Belongs to the N(4)/N(6)-methyltransferase family.</text>
</comment>
<keyword evidence="7" id="KW-0614">Plasmid</keyword>
<name>A0AB33AIS7_9MYCO</name>
<dbReference type="Proteomes" id="UP000013961">
    <property type="component" value="Plasmid 1"/>
</dbReference>
<evidence type="ECO:0000256" key="1">
    <source>
        <dbReference type="ARBA" id="ARBA00006594"/>
    </source>
</evidence>
<dbReference type="PANTHER" id="PTHR13370">
    <property type="entry name" value="RNA METHYLASE-RELATED"/>
    <property type="match status" value="1"/>
</dbReference>
<evidence type="ECO:0000313" key="8">
    <source>
        <dbReference type="Proteomes" id="UP000013961"/>
    </source>
</evidence>